<evidence type="ECO:0000256" key="1">
    <source>
        <dbReference type="ARBA" id="ARBA00008710"/>
    </source>
</evidence>
<dbReference type="RefSeq" id="WP_281875741.1">
    <property type="nucleotide sequence ID" value="NZ_AP026978.1"/>
</dbReference>
<dbReference type="Proteomes" id="UP001317870">
    <property type="component" value="Chromosome"/>
</dbReference>
<dbReference type="SUPFAM" id="SSF50475">
    <property type="entry name" value="FMN-binding split barrel"/>
    <property type="match status" value="1"/>
</dbReference>
<keyword evidence="5" id="KW-1185">Reference proteome</keyword>
<proteinExistence type="inferred from homology"/>
<dbReference type="PANTHER" id="PTHR39428">
    <property type="entry name" value="F420H(2)-DEPENDENT QUINONE REDUCTASE RV1261C"/>
    <property type="match status" value="1"/>
</dbReference>
<dbReference type="PANTHER" id="PTHR39428:SF1">
    <property type="entry name" value="F420H(2)-DEPENDENT QUINONE REDUCTASE RV1261C"/>
    <property type="match status" value="1"/>
</dbReference>
<organism evidence="4 5">
    <name type="scientific">Nocardia sputorum</name>
    <dbReference type="NCBI Taxonomy" id="2984338"/>
    <lineage>
        <taxon>Bacteria</taxon>
        <taxon>Bacillati</taxon>
        <taxon>Actinomycetota</taxon>
        <taxon>Actinomycetes</taxon>
        <taxon>Mycobacteriales</taxon>
        <taxon>Nocardiaceae</taxon>
        <taxon>Nocardia</taxon>
    </lineage>
</organism>
<dbReference type="Pfam" id="PF01814">
    <property type="entry name" value="Hemerythrin"/>
    <property type="match status" value="1"/>
</dbReference>
<gene>
    <name evidence="4" type="ORF">IFM12276_56840</name>
</gene>
<comment type="similarity">
    <text evidence="1">Belongs to the F420H(2)-dependent quinone reductase family.</text>
</comment>
<comment type="catalytic activity">
    <reaction evidence="2">
        <text>oxidized coenzyme F420-(gamma-L-Glu)(n) + a quinol + H(+) = reduced coenzyme F420-(gamma-L-Glu)(n) + a quinone</text>
        <dbReference type="Rhea" id="RHEA:39663"/>
        <dbReference type="Rhea" id="RHEA-COMP:12939"/>
        <dbReference type="Rhea" id="RHEA-COMP:14378"/>
        <dbReference type="ChEBI" id="CHEBI:15378"/>
        <dbReference type="ChEBI" id="CHEBI:24646"/>
        <dbReference type="ChEBI" id="CHEBI:132124"/>
        <dbReference type="ChEBI" id="CHEBI:133980"/>
        <dbReference type="ChEBI" id="CHEBI:139511"/>
    </reaction>
</comment>
<reference evidence="4 5" key="1">
    <citation type="submission" date="2022-11" db="EMBL/GenBank/DDBJ databases">
        <title>Genome Sequencing of Nocardia sp. ON39_IFM12276 and assembly.</title>
        <authorList>
            <person name="Shimojima M."/>
            <person name="Toyokawa M."/>
            <person name="Uesaka K."/>
        </authorList>
    </citation>
    <scope>NUCLEOTIDE SEQUENCE [LARGE SCALE GENOMIC DNA]</scope>
    <source>
        <strain evidence="4 5">IFM 12276</strain>
    </source>
</reference>
<evidence type="ECO:0000259" key="3">
    <source>
        <dbReference type="Pfam" id="PF01814"/>
    </source>
</evidence>
<evidence type="ECO:0000256" key="2">
    <source>
        <dbReference type="ARBA" id="ARBA00049106"/>
    </source>
</evidence>
<evidence type="ECO:0000313" key="5">
    <source>
        <dbReference type="Proteomes" id="UP001317870"/>
    </source>
</evidence>
<sequence>MTDPERSGPKEFNRAIIAEFRANAGRVGGMFEEAPLLLLTTVGARTGRAHTVPIVYRRDGARVLVFGSNAGADTHPAWFHNVRANPEVTVEIGTGERIETYLANARVLEGGERDRHYAAQAGDDPAFAAYQAATDRIIPVVALEPVTRPGLGRRRLLAAAGATAGAVAGVAGATALTGSPDRATPARQRAAAVGDHLRHVHAQLRRDLATVRTGLEQYVRAPGVAGKPALPRDLRAHCLAFCGALGEHHTSEDGVFPALVRLHPELAPVIDRLNREHGVVATALTELRELLDAPEPGDPARLRADFDRLATELETHFTYEEDTLVDTLNATDPAALRAGGQR</sequence>
<dbReference type="Gene3D" id="1.20.120.520">
    <property type="entry name" value="nmb1532 protein domain like"/>
    <property type="match status" value="1"/>
</dbReference>
<dbReference type="InterPro" id="IPR012312">
    <property type="entry name" value="Hemerythrin-like"/>
</dbReference>
<dbReference type="NCBIfam" id="TIGR00026">
    <property type="entry name" value="hi_GC_TIGR00026"/>
    <property type="match status" value="1"/>
</dbReference>
<evidence type="ECO:0000313" key="4">
    <source>
        <dbReference type="EMBL" id="BDU02656.1"/>
    </source>
</evidence>
<dbReference type="InterPro" id="IPR012349">
    <property type="entry name" value="Split_barrel_FMN-bd"/>
</dbReference>
<dbReference type="EMBL" id="AP026978">
    <property type="protein sequence ID" value="BDU02656.1"/>
    <property type="molecule type" value="Genomic_DNA"/>
</dbReference>
<protein>
    <recommendedName>
        <fullName evidence="3">Hemerythrin-like domain-containing protein</fullName>
    </recommendedName>
</protein>
<name>A0ABM8D5G1_9NOCA</name>
<dbReference type="InterPro" id="IPR004378">
    <property type="entry name" value="F420H2_quin_Rdtase"/>
</dbReference>
<feature type="domain" description="Hemerythrin-like" evidence="3">
    <location>
        <begin position="195"/>
        <end position="326"/>
    </location>
</feature>
<dbReference type="Gene3D" id="2.30.110.10">
    <property type="entry name" value="Electron Transport, Fmn-binding Protein, Chain A"/>
    <property type="match status" value="1"/>
</dbReference>
<dbReference type="CDD" id="cd12108">
    <property type="entry name" value="Hr-like"/>
    <property type="match status" value="1"/>
</dbReference>
<accession>A0ABM8D5G1</accession>
<dbReference type="Pfam" id="PF04075">
    <property type="entry name" value="F420H2_quin_red"/>
    <property type="match status" value="1"/>
</dbReference>